<evidence type="ECO:0000256" key="2">
    <source>
        <dbReference type="SAM" id="MobiDB-lite"/>
    </source>
</evidence>
<dbReference type="InterPro" id="IPR036968">
    <property type="entry name" value="Enolpyruvate_Tfrase_sf"/>
</dbReference>
<dbReference type="InterPro" id="IPR001986">
    <property type="entry name" value="Enolpyruvate_Tfrase_dom"/>
</dbReference>
<feature type="compositionally biased region" description="Basic and acidic residues" evidence="2">
    <location>
        <begin position="121"/>
        <end position="137"/>
    </location>
</feature>
<protein>
    <recommendedName>
        <fullName evidence="3">Enolpyruvate transferase domain-containing protein</fullName>
    </recommendedName>
</protein>
<dbReference type="RefSeq" id="WP_376192124.1">
    <property type="nucleotide sequence ID" value="NZ_JBFASA010000013.1"/>
</dbReference>
<evidence type="ECO:0000313" key="4">
    <source>
        <dbReference type="EMBL" id="MFG6299616.1"/>
    </source>
</evidence>
<dbReference type="SUPFAM" id="SSF55205">
    <property type="entry name" value="EPT/RTPC-like"/>
    <property type="match status" value="1"/>
</dbReference>
<name>A0ABW7E9J9_STRRO</name>
<dbReference type="InterPro" id="IPR013792">
    <property type="entry name" value="RNA3'P_cycl/enolpyr_Trfase_a/b"/>
</dbReference>
<feature type="region of interest" description="Disordered" evidence="2">
    <location>
        <begin position="89"/>
        <end position="172"/>
    </location>
</feature>
<sequence>MTTTRIPGVAAEVIAVRPGPPLNGVVTVDGSKNAALPLVAAAAALGCPVRLSNIPASTDVQTMLALLQESGWHVAQSVGKPTAAVILPTENQPVRPPPAPGRAGLPARPSDHGRPTATRVRRCDDGTTCHQHQDPSERSGAAAPYRSVGRAGCPLVSGHKGTSRAHEPGKRR</sequence>
<feature type="domain" description="Enolpyruvate transferase" evidence="3">
    <location>
        <begin position="17"/>
        <end position="77"/>
    </location>
</feature>
<keyword evidence="1" id="KW-0808">Transferase</keyword>
<dbReference type="Gene3D" id="3.65.10.10">
    <property type="entry name" value="Enolpyruvate transferase domain"/>
    <property type="match status" value="2"/>
</dbReference>
<keyword evidence="5" id="KW-1185">Reference proteome</keyword>
<organism evidence="4 5">
    <name type="scientific">Streptomyces rochei</name>
    <name type="common">Streptomyces parvullus</name>
    <dbReference type="NCBI Taxonomy" id="1928"/>
    <lineage>
        <taxon>Bacteria</taxon>
        <taxon>Bacillati</taxon>
        <taxon>Actinomycetota</taxon>
        <taxon>Actinomycetes</taxon>
        <taxon>Kitasatosporales</taxon>
        <taxon>Streptomycetaceae</taxon>
        <taxon>Streptomyces</taxon>
        <taxon>Streptomyces rochei group</taxon>
    </lineage>
</organism>
<dbReference type="Pfam" id="PF00275">
    <property type="entry name" value="EPSP_synthase"/>
    <property type="match status" value="1"/>
</dbReference>
<reference evidence="4 5" key="1">
    <citation type="submission" date="2024-10" db="EMBL/GenBank/DDBJ databases">
        <title>Draft genome assembly of a novel steroid transforming actinomycete isolated from African clawed frog Xenopus laevis.</title>
        <authorList>
            <person name="Bragin E."/>
            <person name="Kollerov V."/>
            <person name="Donova M.V."/>
        </authorList>
    </citation>
    <scope>NUCLEOTIDE SEQUENCE [LARGE SCALE GENOMIC DNA]</scope>
    <source>
        <strain evidence="4 5">MTOC-St3</strain>
    </source>
</reference>
<comment type="caution">
    <text evidence="4">The sequence shown here is derived from an EMBL/GenBank/DDBJ whole genome shotgun (WGS) entry which is preliminary data.</text>
</comment>
<evidence type="ECO:0000259" key="3">
    <source>
        <dbReference type="Pfam" id="PF00275"/>
    </source>
</evidence>
<proteinExistence type="predicted"/>
<dbReference type="EMBL" id="JBIENY010000433">
    <property type="protein sequence ID" value="MFG6299616.1"/>
    <property type="molecule type" value="Genomic_DNA"/>
</dbReference>
<accession>A0ABW7E9J9</accession>
<evidence type="ECO:0000256" key="1">
    <source>
        <dbReference type="ARBA" id="ARBA00022679"/>
    </source>
</evidence>
<dbReference type="Proteomes" id="UP001605990">
    <property type="component" value="Unassembled WGS sequence"/>
</dbReference>
<evidence type="ECO:0000313" key="5">
    <source>
        <dbReference type="Proteomes" id="UP001605990"/>
    </source>
</evidence>
<gene>
    <name evidence="4" type="ORF">ACGU38_30195</name>
</gene>